<accession>A0A4P9W4R0</accession>
<feature type="compositionally biased region" description="Polar residues" evidence="1">
    <location>
        <begin position="260"/>
        <end position="272"/>
    </location>
</feature>
<dbReference type="Proteomes" id="UP000269721">
    <property type="component" value="Unassembled WGS sequence"/>
</dbReference>
<evidence type="ECO:0000313" key="2">
    <source>
        <dbReference type="EMBL" id="RKO85700.1"/>
    </source>
</evidence>
<proteinExistence type="predicted"/>
<feature type="region of interest" description="Disordered" evidence="1">
    <location>
        <begin position="37"/>
        <end position="68"/>
    </location>
</feature>
<feature type="region of interest" description="Disordered" evidence="1">
    <location>
        <begin position="246"/>
        <end position="305"/>
    </location>
</feature>
<dbReference type="EMBL" id="KZ998834">
    <property type="protein sequence ID" value="RKO85700.1"/>
    <property type="molecule type" value="Genomic_DNA"/>
</dbReference>
<gene>
    <name evidence="2" type="ORF">BDK51DRAFT_46177</name>
</gene>
<reference evidence="3" key="1">
    <citation type="journal article" date="2018" name="Nat. Microbiol.">
        <title>Leveraging single-cell genomics to expand the fungal tree of life.</title>
        <authorList>
            <person name="Ahrendt S.R."/>
            <person name="Quandt C.A."/>
            <person name="Ciobanu D."/>
            <person name="Clum A."/>
            <person name="Salamov A."/>
            <person name="Andreopoulos B."/>
            <person name="Cheng J.F."/>
            <person name="Woyke T."/>
            <person name="Pelin A."/>
            <person name="Henrissat B."/>
            <person name="Reynolds N.K."/>
            <person name="Benny G.L."/>
            <person name="Smith M.E."/>
            <person name="James T.Y."/>
            <person name="Grigoriev I.V."/>
        </authorList>
    </citation>
    <scope>NUCLEOTIDE SEQUENCE [LARGE SCALE GENOMIC DNA]</scope>
</reference>
<protein>
    <submittedName>
        <fullName evidence="2">Uncharacterized protein</fullName>
    </submittedName>
</protein>
<name>A0A4P9W4R0_9FUNG</name>
<feature type="compositionally biased region" description="Pro residues" evidence="1">
    <location>
        <begin position="289"/>
        <end position="301"/>
    </location>
</feature>
<evidence type="ECO:0000256" key="1">
    <source>
        <dbReference type="SAM" id="MobiDB-lite"/>
    </source>
</evidence>
<feature type="compositionally biased region" description="Low complexity" evidence="1">
    <location>
        <begin position="274"/>
        <end position="288"/>
    </location>
</feature>
<organism evidence="2 3">
    <name type="scientific">Blyttiomyces helicus</name>
    <dbReference type="NCBI Taxonomy" id="388810"/>
    <lineage>
        <taxon>Eukaryota</taxon>
        <taxon>Fungi</taxon>
        <taxon>Fungi incertae sedis</taxon>
        <taxon>Chytridiomycota</taxon>
        <taxon>Chytridiomycota incertae sedis</taxon>
        <taxon>Chytridiomycetes</taxon>
        <taxon>Chytridiomycetes incertae sedis</taxon>
        <taxon>Blyttiomyces</taxon>
    </lineage>
</organism>
<sequence>MKIVFGEAERSRPTLISDSPVDDARYVTASESDAATLVDDGSRDVQESAVVKSPSQAPVEAAPGAGENALVPPVSEEIKDKAEASYIAGVGAQIYGKASAILVLSTPVSDLHLHLQFPRLKAFGAALDENLAKAKQERGEKSNPPEPESGLFLKISLPFLFFNFKVVGSPSSESDVPDAKPGNAIEAPEQTNLSYLYLEGAQSSAGLVVPAADPRRAASMDVSRSHAPKPSPERSWYFSRALASSHGAWGGGSGRKSMARAQTSPEFASSANVPRAPQAARASPAARAPAPPASPSIPGTPNPIDTMATFTALDAAGKAAQSAAKAVAAEAAEFAAFPAGLAAAKSASERAAAAAAGGNPDLAAAAAAAATAAGAAAGPAAEAAAKAAAKAATTLPASKPAASNIVVPVPNATANPTASDGSHARATALLSGMRARENHMRAFEHQIMSQVRKKDQSTLAAEHRNRVETQRQRLEDQIARHSGVGAAQGGIEPAPPAAMQQTIYYSAQQPVLSLLGDGSPHGPCTYLRSNLFHRTINPLDVYHRCSVTPSPVHRHSGTEPL</sequence>
<dbReference type="AlphaFoldDB" id="A0A4P9W4R0"/>
<keyword evidence="3" id="KW-1185">Reference proteome</keyword>
<evidence type="ECO:0000313" key="3">
    <source>
        <dbReference type="Proteomes" id="UP000269721"/>
    </source>
</evidence>